<accession>A0ABN4UT69</accession>
<feature type="transmembrane region" description="Helical" evidence="1">
    <location>
        <begin position="69"/>
        <end position="87"/>
    </location>
</feature>
<keyword evidence="1" id="KW-1133">Transmembrane helix</keyword>
<gene>
    <name evidence="2" type="ORF">BW47_01615</name>
</gene>
<evidence type="ECO:0000256" key="1">
    <source>
        <dbReference type="SAM" id="Phobius"/>
    </source>
</evidence>
<proteinExistence type="predicted"/>
<organism evidence="2 3">
    <name type="scientific">Thermosipho melanesiensis</name>
    <dbReference type="NCBI Taxonomy" id="46541"/>
    <lineage>
        <taxon>Bacteria</taxon>
        <taxon>Thermotogati</taxon>
        <taxon>Thermotogota</taxon>
        <taxon>Thermotogae</taxon>
        <taxon>Thermotogales</taxon>
        <taxon>Fervidobacteriaceae</taxon>
        <taxon>Thermosipho</taxon>
    </lineage>
</organism>
<protein>
    <submittedName>
        <fullName evidence="2">ATPase</fullName>
    </submittedName>
</protein>
<sequence>MKNVIRKYVSVIIILGILGVIIGGILTNWKKSFIFGYIIGTVGALLYIISLYHDIICLNLKGKHSKKGYYIRYLFSASIFLLAGWLFSEKTLAVIGVFFGLINVKIGAYVVGFLFGGENSEEKN</sequence>
<feature type="transmembrane region" description="Helical" evidence="1">
    <location>
        <begin position="7"/>
        <end position="27"/>
    </location>
</feature>
<dbReference type="Proteomes" id="UP000185490">
    <property type="component" value="Chromosome"/>
</dbReference>
<feature type="transmembrane region" description="Helical" evidence="1">
    <location>
        <begin position="93"/>
        <end position="115"/>
    </location>
</feature>
<feature type="transmembrane region" description="Helical" evidence="1">
    <location>
        <begin position="33"/>
        <end position="57"/>
    </location>
</feature>
<dbReference type="EMBL" id="CP007389">
    <property type="protein sequence ID" value="APT73368.1"/>
    <property type="molecule type" value="Genomic_DNA"/>
</dbReference>
<evidence type="ECO:0000313" key="2">
    <source>
        <dbReference type="EMBL" id="APT73368.1"/>
    </source>
</evidence>
<keyword evidence="3" id="KW-1185">Reference proteome</keyword>
<name>A0ABN4UT69_9BACT</name>
<evidence type="ECO:0000313" key="3">
    <source>
        <dbReference type="Proteomes" id="UP000185490"/>
    </source>
</evidence>
<reference evidence="2 3" key="1">
    <citation type="submission" date="2014-02" db="EMBL/GenBank/DDBJ databases">
        <title>Diversity of Thermotogales isolates from hydrothermal vents.</title>
        <authorList>
            <person name="Haverkamp T.H.A."/>
            <person name="Lossouarn J."/>
            <person name="Geslin C."/>
            <person name="Nesbo C.L."/>
        </authorList>
    </citation>
    <scope>NUCLEOTIDE SEQUENCE [LARGE SCALE GENOMIC DNA]</scope>
    <source>
        <strain evidence="2 3">431</strain>
    </source>
</reference>
<keyword evidence="1" id="KW-0472">Membrane</keyword>
<dbReference type="RefSeq" id="WP_012056530.1">
    <property type="nucleotide sequence ID" value="NZ_CP007389.1"/>
</dbReference>
<keyword evidence="1" id="KW-0812">Transmembrane</keyword>